<evidence type="ECO:0000313" key="12">
    <source>
        <dbReference type="EMBL" id="CAI3990950.1"/>
    </source>
</evidence>
<evidence type="ECO:0000259" key="11">
    <source>
        <dbReference type="PROSITE" id="PS51434"/>
    </source>
</evidence>
<keyword evidence="7" id="KW-0906">Nuclear pore complex</keyword>
<dbReference type="EMBL" id="CAMXCT030001535">
    <property type="protein sequence ID" value="CAL4778262.1"/>
    <property type="molecule type" value="Genomic_DNA"/>
</dbReference>
<comment type="subcellular location">
    <subcellularLocation>
        <location evidence="1">Nucleus</location>
        <location evidence="1">Nuclear pore complex</location>
    </subcellularLocation>
</comment>
<gene>
    <name evidence="12" type="ORF">C1SCF055_LOCUS17898</name>
</gene>
<feature type="domain" description="Peptidase S59" evidence="11">
    <location>
        <begin position="462"/>
        <end position="594"/>
    </location>
</feature>
<feature type="compositionally biased region" description="Polar residues" evidence="10">
    <location>
        <begin position="24"/>
        <end position="36"/>
    </location>
</feature>
<dbReference type="PANTHER" id="PTHR23198">
    <property type="entry name" value="NUCLEOPORIN"/>
    <property type="match status" value="1"/>
</dbReference>
<dbReference type="EMBL" id="CAMXCT010001535">
    <property type="protein sequence ID" value="CAI3990950.1"/>
    <property type="molecule type" value="Genomic_DNA"/>
</dbReference>
<sequence length="594" mass="63812">MAPAIHAVPVGSAARPSSPRLLLQRSNSPEGYRTLSPSRSLVTVPVATQRSLPRGAIQLAQAVSPPPLAVGPYISSVSRAARAAVTVTPHGTVLTPRGPPAPVLPLGAAPAALPCTRLPASAPAPASPRAKSPRQLTRVLEDSLARQLRALKEAKQLAASELAKSEKQIAQRQDQLRRETVQALQATPRLADALKRWPSPPPPCAEPRVQELIALSEVTATTPMSQVEEELPGDSSTLLMPLVDTVPSPLVPSPPSPPPPVLLSAANPGVAALAHERLPRKMAEAPAQQSHGNSVAPARLPRPGSEIQAELKRCRQALHRAAAGVTVSDLRQLRQLRRPPPGVVRTCEFISILLGEKEGKTVNFKKLLADSLAARLAAFEPHSITHAMRAQLRTLGTLTDGGCTPCVALTRWCSCIRTYLDDGTRGSPRRYPGEDDENAENVSPEAVRATVPLNGNAGAEGEGALVVSPELQNLSPAELRRVENLTITRKGVASVLFHGVTDCTDLDLEKDVLLKRGYVLVYPDPVRKPPKGSGLNKRATVTMYQCFPPGGPVETEEQAQEYKDKIKKMTEENSACRFIDYDCLLFVWLLAWQF</sequence>
<dbReference type="PANTHER" id="PTHR23198:SF6">
    <property type="entry name" value="NUCLEAR PORE COMPLEX PROTEIN NUP98-NUP96"/>
    <property type="match status" value="1"/>
</dbReference>
<evidence type="ECO:0000256" key="7">
    <source>
        <dbReference type="ARBA" id="ARBA00023132"/>
    </source>
</evidence>
<evidence type="ECO:0000256" key="8">
    <source>
        <dbReference type="ARBA" id="ARBA00023242"/>
    </source>
</evidence>
<dbReference type="Pfam" id="PF04096">
    <property type="entry name" value="Nucleoporin2"/>
    <property type="match status" value="1"/>
</dbReference>
<protein>
    <submittedName>
        <fullName evidence="13">Nuclear pore complex protein NUP98B (Nucleoporin 98B) (Nucleoporin autopeptidase)</fullName>
    </submittedName>
</protein>
<dbReference type="OrthoDB" id="448516at2759"/>
<keyword evidence="8" id="KW-0539">Nucleus</keyword>
<evidence type="ECO:0000256" key="9">
    <source>
        <dbReference type="SAM" id="Coils"/>
    </source>
</evidence>
<name>A0A9P1FY44_9DINO</name>
<feature type="coiled-coil region" evidence="9">
    <location>
        <begin position="148"/>
        <end position="182"/>
    </location>
</feature>
<keyword evidence="3" id="KW-0813">Transport</keyword>
<dbReference type="Proteomes" id="UP001152797">
    <property type="component" value="Unassembled WGS sequence"/>
</dbReference>
<dbReference type="InterPro" id="IPR007230">
    <property type="entry name" value="Nup98_auto-Pept-S59_dom"/>
</dbReference>
<comment type="caution">
    <text evidence="12">The sequence shown here is derived from an EMBL/GenBank/DDBJ whole genome shotgun (WGS) entry which is preliminary data.</text>
</comment>
<keyword evidence="9" id="KW-0175">Coiled coil</keyword>
<keyword evidence="5" id="KW-0653">Protein transport</keyword>
<keyword evidence="6" id="KW-0811">Translocation</keyword>
<organism evidence="12">
    <name type="scientific">Cladocopium goreaui</name>
    <dbReference type="NCBI Taxonomy" id="2562237"/>
    <lineage>
        <taxon>Eukaryota</taxon>
        <taxon>Sar</taxon>
        <taxon>Alveolata</taxon>
        <taxon>Dinophyceae</taxon>
        <taxon>Suessiales</taxon>
        <taxon>Symbiodiniaceae</taxon>
        <taxon>Cladocopium</taxon>
    </lineage>
</organism>
<accession>A0A9P1FY44</accession>
<dbReference type="GO" id="GO:0006606">
    <property type="term" value="P:protein import into nucleus"/>
    <property type="evidence" value="ECO:0007669"/>
    <property type="project" value="TreeGrafter"/>
</dbReference>
<evidence type="ECO:0000256" key="1">
    <source>
        <dbReference type="ARBA" id="ARBA00004567"/>
    </source>
</evidence>
<reference evidence="13 14" key="2">
    <citation type="submission" date="2024-05" db="EMBL/GenBank/DDBJ databases">
        <authorList>
            <person name="Chen Y."/>
            <person name="Shah S."/>
            <person name="Dougan E. K."/>
            <person name="Thang M."/>
            <person name="Chan C."/>
        </authorList>
    </citation>
    <scope>NUCLEOTIDE SEQUENCE [LARGE SCALE GENOMIC DNA]</scope>
</reference>
<dbReference type="GO" id="GO:0034398">
    <property type="term" value="P:telomere tethering at nuclear periphery"/>
    <property type="evidence" value="ECO:0007669"/>
    <property type="project" value="TreeGrafter"/>
</dbReference>
<evidence type="ECO:0000256" key="3">
    <source>
        <dbReference type="ARBA" id="ARBA00022448"/>
    </source>
</evidence>
<reference evidence="12" key="1">
    <citation type="submission" date="2022-10" db="EMBL/GenBank/DDBJ databases">
        <authorList>
            <person name="Chen Y."/>
            <person name="Dougan E. K."/>
            <person name="Chan C."/>
            <person name="Rhodes N."/>
            <person name="Thang M."/>
        </authorList>
    </citation>
    <scope>NUCLEOTIDE SEQUENCE</scope>
</reference>
<dbReference type="GO" id="GO:0003723">
    <property type="term" value="F:RNA binding"/>
    <property type="evidence" value="ECO:0007669"/>
    <property type="project" value="TreeGrafter"/>
</dbReference>
<comment type="similarity">
    <text evidence="2">Belongs to the nucleoporin GLFG family.</text>
</comment>
<dbReference type="PROSITE" id="PS51434">
    <property type="entry name" value="NUP_C"/>
    <property type="match status" value="1"/>
</dbReference>
<evidence type="ECO:0000313" key="14">
    <source>
        <dbReference type="Proteomes" id="UP001152797"/>
    </source>
</evidence>
<proteinExistence type="inferred from homology"/>
<evidence type="ECO:0000256" key="2">
    <source>
        <dbReference type="ARBA" id="ARBA00008926"/>
    </source>
</evidence>
<dbReference type="GO" id="GO:0051028">
    <property type="term" value="P:mRNA transport"/>
    <property type="evidence" value="ECO:0007669"/>
    <property type="project" value="UniProtKB-KW"/>
</dbReference>
<dbReference type="InterPro" id="IPR037665">
    <property type="entry name" value="Nucleoporin_S59-like"/>
</dbReference>
<dbReference type="SUPFAM" id="SSF82215">
    <property type="entry name" value="C-terminal autoproteolytic domain of nucleoporin nup98"/>
    <property type="match status" value="1"/>
</dbReference>
<feature type="region of interest" description="Disordered" evidence="10">
    <location>
        <begin position="1"/>
        <end position="36"/>
    </location>
</feature>
<dbReference type="GO" id="GO:0044614">
    <property type="term" value="C:nuclear pore cytoplasmic filaments"/>
    <property type="evidence" value="ECO:0007669"/>
    <property type="project" value="TreeGrafter"/>
</dbReference>
<keyword evidence="4" id="KW-0509">mRNA transport</keyword>
<dbReference type="EMBL" id="CAMXCT020001535">
    <property type="protein sequence ID" value="CAL1144325.1"/>
    <property type="molecule type" value="Genomic_DNA"/>
</dbReference>
<dbReference type="GO" id="GO:0008139">
    <property type="term" value="F:nuclear localization sequence binding"/>
    <property type="evidence" value="ECO:0007669"/>
    <property type="project" value="TreeGrafter"/>
</dbReference>
<dbReference type="GO" id="GO:0017056">
    <property type="term" value="F:structural constituent of nuclear pore"/>
    <property type="evidence" value="ECO:0007669"/>
    <property type="project" value="InterPro"/>
</dbReference>
<evidence type="ECO:0000256" key="6">
    <source>
        <dbReference type="ARBA" id="ARBA00023010"/>
    </source>
</evidence>
<dbReference type="AlphaFoldDB" id="A0A9P1FY44"/>
<dbReference type="GO" id="GO:0000973">
    <property type="term" value="P:post-transcriptional tethering of RNA polymerase II gene DNA at nuclear periphery"/>
    <property type="evidence" value="ECO:0007669"/>
    <property type="project" value="TreeGrafter"/>
</dbReference>
<evidence type="ECO:0000313" key="13">
    <source>
        <dbReference type="EMBL" id="CAL4778262.1"/>
    </source>
</evidence>
<dbReference type="InterPro" id="IPR036903">
    <property type="entry name" value="Nup98_auto-Pept-S59_dom_sf"/>
</dbReference>
<dbReference type="Gene3D" id="1.20.920.60">
    <property type="match status" value="1"/>
</dbReference>
<keyword evidence="14" id="KW-1185">Reference proteome</keyword>
<evidence type="ECO:0000256" key="4">
    <source>
        <dbReference type="ARBA" id="ARBA00022816"/>
    </source>
</evidence>
<evidence type="ECO:0000256" key="5">
    <source>
        <dbReference type="ARBA" id="ARBA00022927"/>
    </source>
</evidence>
<dbReference type="GO" id="GO:0006405">
    <property type="term" value="P:RNA export from nucleus"/>
    <property type="evidence" value="ECO:0007669"/>
    <property type="project" value="TreeGrafter"/>
</dbReference>
<dbReference type="Gene3D" id="3.30.1610.10">
    <property type="entry name" value="Peptidase S59, nucleoporin"/>
    <property type="match status" value="1"/>
</dbReference>
<evidence type="ECO:0000256" key="10">
    <source>
        <dbReference type="SAM" id="MobiDB-lite"/>
    </source>
</evidence>